<organism evidence="2 3">
    <name type="scientific">Liparis tanakae</name>
    <name type="common">Tanaka's snailfish</name>
    <dbReference type="NCBI Taxonomy" id="230148"/>
    <lineage>
        <taxon>Eukaryota</taxon>
        <taxon>Metazoa</taxon>
        <taxon>Chordata</taxon>
        <taxon>Craniata</taxon>
        <taxon>Vertebrata</taxon>
        <taxon>Euteleostomi</taxon>
        <taxon>Actinopterygii</taxon>
        <taxon>Neopterygii</taxon>
        <taxon>Teleostei</taxon>
        <taxon>Neoteleostei</taxon>
        <taxon>Acanthomorphata</taxon>
        <taxon>Eupercaria</taxon>
        <taxon>Perciformes</taxon>
        <taxon>Cottioidei</taxon>
        <taxon>Cottales</taxon>
        <taxon>Liparidae</taxon>
        <taxon>Liparis</taxon>
    </lineage>
</organism>
<dbReference type="Proteomes" id="UP000314294">
    <property type="component" value="Unassembled WGS sequence"/>
</dbReference>
<evidence type="ECO:0000313" key="2">
    <source>
        <dbReference type="EMBL" id="TNN85501.1"/>
    </source>
</evidence>
<evidence type="ECO:0000256" key="1">
    <source>
        <dbReference type="SAM" id="SignalP"/>
    </source>
</evidence>
<proteinExistence type="predicted"/>
<dbReference type="OrthoDB" id="8897426at2759"/>
<keyword evidence="3" id="KW-1185">Reference proteome</keyword>
<evidence type="ECO:0008006" key="4">
    <source>
        <dbReference type="Google" id="ProtNLM"/>
    </source>
</evidence>
<feature type="chain" id="PRO_5021437147" description="Saposin B-type domain-containing protein" evidence="1">
    <location>
        <begin position="26"/>
        <end position="165"/>
    </location>
</feature>
<protein>
    <recommendedName>
        <fullName evidence="4">Saposin B-type domain-containing protein</fullName>
    </recommendedName>
</protein>
<dbReference type="EMBL" id="SRLO01000020">
    <property type="protein sequence ID" value="TNN85501.1"/>
    <property type="molecule type" value="Genomic_DNA"/>
</dbReference>
<keyword evidence="1" id="KW-0732">Signal</keyword>
<accession>A0A4Z2J6E7</accession>
<sequence length="165" mass="18819">MFDLQSLTMKILIFLMCMYLLPVKPKDVDRYAYCESCLTAAQEIEKAMKEAPAESRQTIVENLISGGVCEKLLSYKHDHVSMAQIKSSCMHLLESHYNQFHEALVNKEPKHLDIVLCYEQSMACVGVKRQSFGSSKTTEIDIEALLLDNKEHLRIAQPVHSKDEL</sequence>
<comment type="caution">
    <text evidence="2">The sequence shown here is derived from an EMBL/GenBank/DDBJ whole genome shotgun (WGS) entry which is preliminary data.</text>
</comment>
<dbReference type="AlphaFoldDB" id="A0A4Z2J6E7"/>
<reference evidence="2 3" key="1">
    <citation type="submission" date="2019-03" db="EMBL/GenBank/DDBJ databases">
        <title>First draft genome of Liparis tanakae, snailfish: a comprehensive survey of snailfish specific genes.</title>
        <authorList>
            <person name="Kim W."/>
            <person name="Song I."/>
            <person name="Jeong J.-H."/>
            <person name="Kim D."/>
            <person name="Kim S."/>
            <person name="Ryu S."/>
            <person name="Song J.Y."/>
            <person name="Lee S.K."/>
        </authorList>
    </citation>
    <scope>NUCLEOTIDE SEQUENCE [LARGE SCALE GENOMIC DNA]</scope>
    <source>
        <tissue evidence="2">Muscle</tissue>
    </source>
</reference>
<feature type="signal peptide" evidence="1">
    <location>
        <begin position="1"/>
        <end position="25"/>
    </location>
</feature>
<name>A0A4Z2J6E7_9TELE</name>
<gene>
    <name evidence="2" type="ORF">EYF80_004134</name>
</gene>
<evidence type="ECO:0000313" key="3">
    <source>
        <dbReference type="Proteomes" id="UP000314294"/>
    </source>
</evidence>